<keyword evidence="1" id="KW-1133">Transmembrane helix</keyword>
<organism evidence="2 3">
    <name type="scientific">Taibaiella lutea</name>
    <dbReference type="NCBI Taxonomy" id="2608001"/>
    <lineage>
        <taxon>Bacteria</taxon>
        <taxon>Pseudomonadati</taxon>
        <taxon>Bacteroidota</taxon>
        <taxon>Chitinophagia</taxon>
        <taxon>Chitinophagales</taxon>
        <taxon>Chitinophagaceae</taxon>
        <taxon>Taibaiella</taxon>
    </lineage>
</organism>
<feature type="transmembrane region" description="Helical" evidence="1">
    <location>
        <begin position="22"/>
        <end position="43"/>
    </location>
</feature>
<sequence>MQTKFPITDLSAHKGLRFPAKVISYLFHPMFMPVVMAIVISYLNKSEFVGTTPAERGNFLLNIVLNTIFFPLITTLLLKALGFIESIQLRTNKERIIPLIATMIFYFWNYWSLKHLNTPLSLKVLMLGAYWGVILVFMANIFIKVSMHTAAAGGAIGIVIVLMMIGNFNLLIPLLLTMLIGGIIGTARMVLQAHKPGEVWLGYLIGTLVQLGAYWYLK</sequence>
<evidence type="ECO:0008006" key="4">
    <source>
        <dbReference type="Google" id="ProtNLM"/>
    </source>
</evidence>
<protein>
    <recommendedName>
        <fullName evidence="4">Phosphatase PAP2 family protein</fullName>
    </recommendedName>
</protein>
<keyword evidence="3" id="KW-1185">Reference proteome</keyword>
<feature type="transmembrane region" description="Helical" evidence="1">
    <location>
        <begin position="155"/>
        <end position="180"/>
    </location>
</feature>
<proteinExistence type="predicted"/>
<keyword evidence="1" id="KW-0812">Transmembrane</keyword>
<feature type="transmembrane region" description="Helical" evidence="1">
    <location>
        <begin position="96"/>
        <end position="113"/>
    </location>
</feature>
<evidence type="ECO:0000256" key="1">
    <source>
        <dbReference type="SAM" id="Phobius"/>
    </source>
</evidence>
<comment type="caution">
    <text evidence="2">The sequence shown here is derived from an EMBL/GenBank/DDBJ whole genome shotgun (WGS) entry which is preliminary data.</text>
</comment>
<evidence type="ECO:0000313" key="3">
    <source>
        <dbReference type="Proteomes" id="UP000323632"/>
    </source>
</evidence>
<evidence type="ECO:0000313" key="2">
    <source>
        <dbReference type="EMBL" id="KAA5534949.1"/>
    </source>
</evidence>
<feature type="transmembrane region" description="Helical" evidence="1">
    <location>
        <begin position="125"/>
        <end position="143"/>
    </location>
</feature>
<feature type="transmembrane region" description="Helical" evidence="1">
    <location>
        <begin position="63"/>
        <end position="84"/>
    </location>
</feature>
<dbReference type="AlphaFoldDB" id="A0A5M6CP84"/>
<name>A0A5M6CP84_9BACT</name>
<keyword evidence="1" id="KW-0472">Membrane</keyword>
<dbReference type="Gene3D" id="1.20.144.10">
    <property type="entry name" value="Phosphatidic acid phosphatase type 2/haloperoxidase"/>
    <property type="match status" value="1"/>
</dbReference>
<dbReference type="Proteomes" id="UP000323632">
    <property type="component" value="Unassembled WGS sequence"/>
</dbReference>
<feature type="transmembrane region" description="Helical" evidence="1">
    <location>
        <begin position="200"/>
        <end position="217"/>
    </location>
</feature>
<accession>A0A5M6CP84</accession>
<gene>
    <name evidence="2" type="ORF">F0919_10140</name>
</gene>
<dbReference type="EMBL" id="VWSH01000002">
    <property type="protein sequence ID" value="KAA5534949.1"/>
    <property type="molecule type" value="Genomic_DNA"/>
</dbReference>
<dbReference type="RefSeq" id="WP_150032628.1">
    <property type="nucleotide sequence ID" value="NZ_VWSH01000002.1"/>
</dbReference>
<reference evidence="2 3" key="1">
    <citation type="submission" date="2019-09" db="EMBL/GenBank/DDBJ databases">
        <title>Genome sequence and assembly of Taibaiella sp.</title>
        <authorList>
            <person name="Chhetri G."/>
        </authorList>
    </citation>
    <scope>NUCLEOTIDE SEQUENCE [LARGE SCALE GENOMIC DNA]</scope>
    <source>
        <strain evidence="2 3">KVB11</strain>
    </source>
</reference>